<evidence type="ECO:0000259" key="1">
    <source>
        <dbReference type="PROSITE" id="PS51782"/>
    </source>
</evidence>
<dbReference type="STRING" id="419481.SAMN05216233_10684"/>
<dbReference type="InterPro" id="IPR036779">
    <property type="entry name" value="LysM_dom_sf"/>
</dbReference>
<dbReference type="Pfam" id="PF01476">
    <property type="entry name" value="LysM"/>
    <property type="match status" value="1"/>
</dbReference>
<dbReference type="SUPFAM" id="SSF54106">
    <property type="entry name" value="LysM domain"/>
    <property type="match status" value="1"/>
</dbReference>
<name>A0A1G5EL82_9BACT</name>
<dbReference type="Proteomes" id="UP000198870">
    <property type="component" value="Unassembled WGS sequence"/>
</dbReference>
<keyword evidence="3" id="KW-1185">Reference proteome</keyword>
<proteinExistence type="predicted"/>
<dbReference type="SMART" id="SM00257">
    <property type="entry name" value="LysM"/>
    <property type="match status" value="1"/>
</dbReference>
<dbReference type="OrthoDB" id="5456309at2"/>
<dbReference type="InterPro" id="IPR018392">
    <property type="entry name" value="LysM"/>
</dbReference>
<dbReference type="AlphaFoldDB" id="A0A1G5EL82"/>
<evidence type="ECO:0000313" key="3">
    <source>
        <dbReference type="Proteomes" id="UP000198870"/>
    </source>
</evidence>
<dbReference type="InterPro" id="IPR011465">
    <property type="entry name" value="DUF1571"/>
</dbReference>
<dbReference type="Pfam" id="PF07608">
    <property type="entry name" value="DUF1571"/>
    <property type="match status" value="2"/>
</dbReference>
<feature type="domain" description="LysM" evidence="1">
    <location>
        <begin position="193"/>
        <end position="238"/>
    </location>
</feature>
<protein>
    <recommendedName>
        <fullName evidence="1">LysM domain-containing protein</fullName>
    </recommendedName>
</protein>
<evidence type="ECO:0000313" key="2">
    <source>
        <dbReference type="EMBL" id="SCY27694.1"/>
    </source>
</evidence>
<gene>
    <name evidence="2" type="ORF">SAMN05216233_10684</name>
</gene>
<sequence length="298" mass="33641">MKRDTGIGSGWGGAAVFLAALFFFKGGLCADVRVEDPLERAKRSLETSRSLSDYTAVLVKRERFEGTLAPEEQILFKYAEPGRVYMRWIGKVNKGQEALYVKGENEDRLKAHKGGFLGLVTVNVDPAGKMAMEGQHHPIFHAGIGFTTEVVLRDLEKGLKQGDVRVFDRGSQTLDGRDVVVMEAFFPETVKGVTHTVREGETLWDIAAEYHQDMYVILSVNKGVDTPKDIKAGQALVIPDYYCRRSVSYYDADTELLVKIENYDWNDNLYEVYHYRDLQLNVGLSSDDFDPDNKGYKF</sequence>
<reference evidence="2 3" key="1">
    <citation type="submission" date="2016-10" db="EMBL/GenBank/DDBJ databases">
        <authorList>
            <person name="de Groot N.N."/>
        </authorList>
    </citation>
    <scope>NUCLEOTIDE SEQUENCE [LARGE SCALE GENOMIC DNA]</scope>
    <source>
        <strain evidence="2 3">AA1</strain>
    </source>
</reference>
<organism evidence="2 3">
    <name type="scientific">Desulfoluna spongiiphila</name>
    <dbReference type="NCBI Taxonomy" id="419481"/>
    <lineage>
        <taxon>Bacteria</taxon>
        <taxon>Pseudomonadati</taxon>
        <taxon>Thermodesulfobacteriota</taxon>
        <taxon>Desulfobacteria</taxon>
        <taxon>Desulfobacterales</taxon>
        <taxon>Desulfolunaceae</taxon>
        <taxon>Desulfoluna</taxon>
    </lineage>
</organism>
<dbReference type="PROSITE" id="PS51782">
    <property type="entry name" value="LYSM"/>
    <property type="match status" value="1"/>
</dbReference>
<dbReference type="Gene3D" id="3.10.350.10">
    <property type="entry name" value="LysM domain"/>
    <property type="match status" value="1"/>
</dbReference>
<dbReference type="CDD" id="cd00118">
    <property type="entry name" value="LysM"/>
    <property type="match status" value="1"/>
</dbReference>
<dbReference type="EMBL" id="FMUX01000006">
    <property type="protein sequence ID" value="SCY27694.1"/>
    <property type="molecule type" value="Genomic_DNA"/>
</dbReference>
<accession>A0A1G5EL82</accession>
<dbReference type="RefSeq" id="WP_092210524.1">
    <property type="nucleotide sequence ID" value="NZ_FMUX01000006.1"/>
</dbReference>